<evidence type="ECO:0000313" key="1">
    <source>
        <dbReference type="EMBL" id="AUF82671.1"/>
    </source>
</evidence>
<protein>
    <submittedName>
        <fullName evidence="1">Uncharacterized protein</fullName>
    </submittedName>
</protein>
<dbReference type="Proteomes" id="UP000244773">
    <property type="component" value="Segment"/>
</dbReference>
<keyword evidence="2" id="KW-1185">Reference proteome</keyword>
<dbReference type="EMBL" id="KY322437">
    <property type="protein sequence ID" value="AUF82671.1"/>
    <property type="molecule type" value="Genomic_DNA"/>
</dbReference>
<organism evidence="1">
    <name type="scientific">Tetraselmis virus 1</name>
    <dbReference type="NCBI Taxonomy" id="2060617"/>
    <lineage>
        <taxon>Viruses</taxon>
        <taxon>Varidnaviria</taxon>
        <taxon>Bamfordvirae</taxon>
        <taxon>Nucleocytoviricota</taxon>
        <taxon>Megaviricetes</taxon>
        <taxon>Imitervirales</taxon>
        <taxon>Allomimiviridae</taxon>
        <taxon>Oceanusvirus</taxon>
        <taxon>Oceanusvirus kaneohense</taxon>
    </lineage>
</organism>
<sequence>MGSSCSFLFCSDFENDSYDEDQIEMVWTDESDMLYSPGNPPYIGKKNDEPHYRRLLGYRECPSK</sequence>
<reference evidence="1" key="1">
    <citation type="journal article" date="2018" name="Virology">
        <title>A giant virus infecting green algae encodes key fermentation genes.</title>
        <authorList>
            <person name="Schvarcz C.R."/>
            <person name="Steward G.F."/>
        </authorList>
    </citation>
    <scope>NUCLEOTIDE SEQUENCE [LARGE SCALE GENOMIC DNA]</scope>
</reference>
<accession>A0A2P0VP49</accession>
<proteinExistence type="predicted"/>
<gene>
    <name evidence="1" type="ORF">TetV_589</name>
</gene>
<evidence type="ECO:0000313" key="2">
    <source>
        <dbReference type="Proteomes" id="UP000244773"/>
    </source>
</evidence>
<name>A0A2P0VP49_9VIRU</name>